<protein>
    <submittedName>
        <fullName evidence="1">Uncharacterized protein</fullName>
    </submittedName>
</protein>
<accession>A0A6J4K246</accession>
<reference evidence="1" key="1">
    <citation type="submission" date="2020-02" db="EMBL/GenBank/DDBJ databases">
        <authorList>
            <person name="Meier V. D."/>
        </authorList>
    </citation>
    <scope>NUCLEOTIDE SEQUENCE</scope>
    <source>
        <strain evidence="1">AVDCRST_MAG56</strain>
    </source>
</reference>
<dbReference type="AlphaFoldDB" id="A0A6J4K246"/>
<name>A0A6J4K246_9SPHI</name>
<proteinExistence type="predicted"/>
<evidence type="ECO:0000313" key="1">
    <source>
        <dbReference type="EMBL" id="CAA9293689.1"/>
    </source>
</evidence>
<gene>
    <name evidence="1" type="ORF">AVDCRST_MAG56-4834</name>
</gene>
<dbReference type="EMBL" id="CADCTQ010000403">
    <property type="protein sequence ID" value="CAA9293689.1"/>
    <property type="molecule type" value="Genomic_DNA"/>
</dbReference>
<sequence>MRIGRPPGTVPKSPFLHRWPGLLKQAGLLKSFSKKSYKFLLRKREGVRL</sequence>
<organism evidence="1">
    <name type="scientific">uncultured Cytophagales bacterium</name>
    <dbReference type="NCBI Taxonomy" id="158755"/>
    <lineage>
        <taxon>Bacteria</taxon>
        <taxon>Pseudomonadati</taxon>
        <taxon>Bacteroidota</taxon>
        <taxon>Sphingobacteriia</taxon>
        <taxon>Sphingobacteriales</taxon>
        <taxon>environmental samples</taxon>
    </lineage>
</organism>